<dbReference type="Proteomes" id="UP000176377">
    <property type="component" value="Unassembled WGS sequence"/>
</dbReference>
<dbReference type="EMBL" id="MFLA01000012">
    <property type="protein sequence ID" value="OGG60221.1"/>
    <property type="molecule type" value="Genomic_DNA"/>
</dbReference>
<accession>A0A1F6DFP8</accession>
<proteinExistence type="predicted"/>
<organism evidence="2 3">
    <name type="scientific">Candidatus Kaiserbacteria bacterium RIFCSPHIGHO2_01_FULL_56_24</name>
    <dbReference type="NCBI Taxonomy" id="1798487"/>
    <lineage>
        <taxon>Bacteria</taxon>
        <taxon>Candidatus Kaiseribacteriota</taxon>
    </lineage>
</organism>
<evidence type="ECO:0000313" key="3">
    <source>
        <dbReference type="Proteomes" id="UP000176377"/>
    </source>
</evidence>
<feature type="region of interest" description="Disordered" evidence="1">
    <location>
        <begin position="1"/>
        <end position="50"/>
    </location>
</feature>
<evidence type="ECO:0000313" key="2">
    <source>
        <dbReference type="EMBL" id="OGG60221.1"/>
    </source>
</evidence>
<feature type="compositionally biased region" description="Polar residues" evidence="1">
    <location>
        <begin position="1"/>
        <end position="12"/>
    </location>
</feature>
<protein>
    <submittedName>
        <fullName evidence="2">Uncharacterized protein</fullName>
    </submittedName>
</protein>
<gene>
    <name evidence="2" type="ORF">A2765_00290</name>
</gene>
<comment type="caution">
    <text evidence="2">The sequence shown here is derived from an EMBL/GenBank/DDBJ whole genome shotgun (WGS) entry which is preliminary data.</text>
</comment>
<reference evidence="2 3" key="1">
    <citation type="journal article" date="2016" name="Nat. Commun.">
        <title>Thousands of microbial genomes shed light on interconnected biogeochemical processes in an aquifer system.</title>
        <authorList>
            <person name="Anantharaman K."/>
            <person name="Brown C.T."/>
            <person name="Hug L.A."/>
            <person name="Sharon I."/>
            <person name="Castelle C.J."/>
            <person name="Probst A.J."/>
            <person name="Thomas B.C."/>
            <person name="Singh A."/>
            <person name="Wilkins M.J."/>
            <person name="Karaoz U."/>
            <person name="Brodie E.L."/>
            <person name="Williams K.H."/>
            <person name="Hubbard S.S."/>
            <person name="Banfield J.F."/>
        </authorList>
    </citation>
    <scope>NUCLEOTIDE SEQUENCE [LARGE SCALE GENOMIC DNA]</scope>
</reference>
<name>A0A1F6DFP8_9BACT</name>
<dbReference type="AlphaFoldDB" id="A0A1F6DFP8"/>
<sequence>MVPSLTQNVASDSRSEDDGLSDGAAETRGRVPASELSAGGAPNVIDQLPDGDSRVSRRPILKWGAVGILTAVAAIKAQLTWHFFELDKRIPTISDITPGLDDLWGKKDVPSLVVSEKEWIDVEPEIEAAIRARDFQYLSDLTTAVDKPILKRLLHALTYQLNGQTQKGRIGFDTLTGREYISRFPPRARLHLLRWAAWTASADGSPEESLKLWGQLHALKSYKSLSEVARVGLWREELNHLSQTMQSRTEYYDVGARVLGRYDEVLKQCLAKTGNNLDSAVSFDPGVGPAVVSMRFFREFCEAKWKGDRRAMTIALKGQGVALKKLYERDRRLGSIRLSLVASQHIRAGNRDAARDSLAQQEELYREQDSSPPFDNCYEFGINRILKAMVEAYGFREYDRASRLLNEADDAFKRTATKRFRGEVREFRSHLALLGGGVLQKGDKQRVLAGHATTYFYFFGEGTNLRRRQSAA</sequence>
<evidence type="ECO:0000256" key="1">
    <source>
        <dbReference type="SAM" id="MobiDB-lite"/>
    </source>
</evidence>